<reference evidence="3 4" key="1">
    <citation type="journal article" date="2015" name="Genome Announc.">
        <title>Expanding the biotechnology potential of lactobacilli through comparative genomics of 213 strains and associated genera.</title>
        <authorList>
            <person name="Sun Z."/>
            <person name="Harris H.M."/>
            <person name="McCann A."/>
            <person name="Guo C."/>
            <person name="Argimon S."/>
            <person name="Zhang W."/>
            <person name="Yang X."/>
            <person name="Jeffery I.B."/>
            <person name="Cooney J.C."/>
            <person name="Kagawa T.F."/>
            <person name="Liu W."/>
            <person name="Song Y."/>
            <person name="Salvetti E."/>
            <person name="Wrobel A."/>
            <person name="Rasinkangas P."/>
            <person name="Parkhill J."/>
            <person name="Rea M.C."/>
            <person name="O'Sullivan O."/>
            <person name="Ritari J."/>
            <person name="Douillard F.P."/>
            <person name="Paul Ross R."/>
            <person name="Yang R."/>
            <person name="Briner A.E."/>
            <person name="Felis G.E."/>
            <person name="de Vos W.M."/>
            <person name="Barrangou R."/>
            <person name="Klaenhammer T.R."/>
            <person name="Caufield P.W."/>
            <person name="Cui Y."/>
            <person name="Zhang H."/>
            <person name="O'Toole P.W."/>
        </authorList>
    </citation>
    <scope>NUCLEOTIDE SEQUENCE [LARGE SCALE GENOMIC DNA]</scope>
    <source>
        <strain evidence="3 4">ATCC 27304</strain>
    </source>
</reference>
<gene>
    <name evidence="3" type="ORF">IV36_GL002138</name>
</gene>
<accession>A0A0R2FCP4</accession>
<sequence length="287" mass="32249">MLIFLYYYKLAPRVFYYLKGVDLMQITKTPLNQVNPQSQAELISYVDPSLTDALNPALIFVPGGSYTHIDFKQSEKVALRFLSLGFQVSILRYSFVDEVQPLFPAPLLETAQAIATTKQNAAQWHVDRQKVMLMGFSVGGHVVANYNNLWSSDWLQAQTHLSAEDLKPATTILGYPVITPFDGFPDQPTLAQWTNNPDEIAADQHVTADNAPTFIWATTDDQLVSSKNAVDYFLALQAHQVPTELHLYHHGPHGMALADETTAYDERHQDSRIADWIANALAFLREL</sequence>
<dbReference type="PANTHER" id="PTHR48081">
    <property type="entry name" value="AB HYDROLASE SUPERFAMILY PROTEIN C4A8.06C"/>
    <property type="match status" value="1"/>
</dbReference>
<dbReference type="PATRIC" id="fig|1618.3.peg.2186"/>
<feature type="domain" description="BD-FAE-like" evidence="2">
    <location>
        <begin position="51"/>
        <end position="143"/>
    </location>
</feature>
<keyword evidence="1" id="KW-0378">Hydrolase</keyword>
<evidence type="ECO:0000313" key="3">
    <source>
        <dbReference type="EMBL" id="KRN26303.1"/>
    </source>
</evidence>
<dbReference type="InterPro" id="IPR050300">
    <property type="entry name" value="GDXG_lipolytic_enzyme"/>
</dbReference>
<comment type="caution">
    <text evidence="3">The sequence shown here is derived from an EMBL/GenBank/DDBJ whole genome shotgun (WGS) entry which is preliminary data.</text>
</comment>
<evidence type="ECO:0000313" key="4">
    <source>
        <dbReference type="Proteomes" id="UP000051727"/>
    </source>
</evidence>
<evidence type="ECO:0000256" key="1">
    <source>
        <dbReference type="ARBA" id="ARBA00022801"/>
    </source>
</evidence>
<dbReference type="Gene3D" id="3.40.50.1820">
    <property type="entry name" value="alpha/beta hydrolase"/>
    <property type="match status" value="1"/>
</dbReference>
<protein>
    <submittedName>
        <fullName evidence="3">Esterase lipase</fullName>
    </submittedName>
</protein>
<dbReference type="SUPFAM" id="SSF53474">
    <property type="entry name" value="alpha/beta-Hydrolases"/>
    <property type="match status" value="1"/>
</dbReference>
<dbReference type="GO" id="GO:0016787">
    <property type="term" value="F:hydrolase activity"/>
    <property type="evidence" value="ECO:0007669"/>
    <property type="project" value="UniProtKB-KW"/>
</dbReference>
<dbReference type="InterPro" id="IPR029058">
    <property type="entry name" value="AB_hydrolase_fold"/>
</dbReference>
<dbReference type="PANTHER" id="PTHR48081:SF6">
    <property type="entry name" value="PEPTIDASE S9 PROLYL OLIGOPEPTIDASE CATALYTIC DOMAIN-CONTAINING PROTEIN"/>
    <property type="match status" value="1"/>
</dbReference>
<organism evidence="3 4">
    <name type="scientific">Liquorilactobacillus mali</name>
    <dbReference type="NCBI Taxonomy" id="1618"/>
    <lineage>
        <taxon>Bacteria</taxon>
        <taxon>Bacillati</taxon>
        <taxon>Bacillota</taxon>
        <taxon>Bacilli</taxon>
        <taxon>Lactobacillales</taxon>
        <taxon>Lactobacillaceae</taxon>
        <taxon>Liquorilactobacillus</taxon>
    </lineage>
</organism>
<dbReference type="AlphaFoldDB" id="A0A0R2FCP4"/>
<dbReference type="Proteomes" id="UP000051727">
    <property type="component" value="Unassembled WGS sequence"/>
</dbReference>
<dbReference type="InterPro" id="IPR049492">
    <property type="entry name" value="BD-FAE-like_dom"/>
</dbReference>
<dbReference type="EMBL" id="JQAR01000064">
    <property type="protein sequence ID" value="KRN26303.1"/>
    <property type="molecule type" value="Genomic_DNA"/>
</dbReference>
<proteinExistence type="predicted"/>
<name>A0A0R2FCP4_9LACO</name>
<dbReference type="Pfam" id="PF20434">
    <property type="entry name" value="BD-FAE"/>
    <property type="match status" value="1"/>
</dbReference>
<evidence type="ECO:0000259" key="2">
    <source>
        <dbReference type="Pfam" id="PF20434"/>
    </source>
</evidence>
<dbReference type="STRING" id="1618.IV36_GL002138"/>